<evidence type="ECO:0000313" key="2">
    <source>
        <dbReference type="Proteomes" id="UP000708208"/>
    </source>
</evidence>
<dbReference type="Proteomes" id="UP000708208">
    <property type="component" value="Unassembled WGS sequence"/>
</dbReference>
<accession>A0A8J2NWD4</accession>
<name>A0A8J2NWD4_9HEXA</name>
<organism evidence="1 2">
    <name type="scientific">Allacma fusca</name>
    <dbReference type="NCBI Taxonomy" id="39272"/>
    <lineage>
        <taxon>Eukaryota</taxon>
        <taxon>Metazoa</taxon>
        <taxon>Ecdysozoa</taxon>
        <taxon>Arthropoda</taxon>
        <taxon>Hexapoda</taxon>
        <taxon>Collembola</taxon>
        <taxon>Symphypleona</taxon>
        <taxon>Sminthuridae</taxon>
        <taxon>Allacma</taxon>
    </lineage>
</organism>
<proteinExistence type="predicted"/>
<dbReference type="EMBL" id="CAJVCH010074748">
    <property type="protein sequence ID" value="CAG7720887.1"/>
    <property type="molecule type" value="Genomic_DNA"/>
</dbReference>
<dbReference type="AlphaFoldDB" id="A0A8J2NWD4"/>
<protein>
    <submittedName>
        <fullName evidence="1">Uncharacterized protein</fullName>
    </submittedName>
</protein>
<sequence length="110" mass="12146">MSKGKSLQICIEPHMTYKNHNGQFGLTLKGSRQSGPASNVFALIIQLHECTETAPNVLGMCTTRKCYKLLRNDEEIWTVMRDAVPRGGLKGLTVKSGRDVGGKYSRCDDS</sequence>
<gene>
    <name evidence="1" type="ORF">AFUS01_LOCUS10140</name>
</gene>
<comment type="caution">
    <text evidence="1">The sequence shown here is derived from an EMBL/GenBank/DDBJ whole genome shotgun (WGS) entry which is preliminary data.</text>
</comment>
<reference evidence="1" key="1">
    <citation type="submission" date="2021-06" db="EMBL/GenBank/DDBJ databases">
        <authorList>
            <person name="Hodson N. C."/>
            <person name="Mongue J. A."/>
            <person name="Jaron S. K."/>
        </authorList>
    </citation>
    <scope>NUCLEOTIDE SEQUENCE</scope>
</reference>
<evidence type="ECO:0000313" key="1">
    <source>
        <dbReference type="EMBL" id="CAG7720887.1"/>
    </source>
</evidence>
<keyword evidence="2" id="KW-1185">Reference proteome</keyword>